<dbReference type="EMBL" id="CP069115">
    <property type="protein sequence ID" value="QSS66448.1"/>
    <property type="molecule type" value="Genomic_DNA"/>
</dbReference>
<dbReference type="OrthoDB" id="4183719at2759"/>
<evidence type="ECO:0000313" key="1">
    <source>
        <dbReference type="EMBL" id="QSS66448.1"/>
    </source>
</evidence>
<protein>
    <submittedName>
        <fullName evidence="1">Uncharacterized protein</fullName>
    </submittedName>
</protein>
<reference evidence="1" key="1">
    <citation type="submission" date="2021-01" db="EMBL/GenBank/DDBJ databases">
        <title>Chromosome-level genome assembly of a human fungal pathogen reveals clustering of transcriptionally co-regulated genes.</title>
        <authorList>
            <person name="Voorhies M."/>
            <person name="Cohen S."/>
            <person name="Shea T.P."/>
            <person name="Petrus S."/>
            <person name="Munoz J.F."/>
            <person name="Poplawski S."/>
            <person name="Goldman W.E."/>
            <person name="Michael T."/>
            <person name="Cuomo C.A."/>
            <person name="Sil A."/>
            <person name="Beyhan S."/>
        </authorList>
    </citation>
    <scope>NUCLEOTIDE SEQUENCE</scope>
    <source>
        <strain evidence="1">WU24</strain>
    </source>
</reference>
<dbReference type="VEuPathDB" id="FungiDB:I7I51_07305"/>
<dbReference type="Proteomes" id="UP000663671">
    <property type="component" value="Chromosome 3"/>
</dbReference>
<sequence>MLAGAYHIGQKPIHSSLRGFCHDTDDVEEEFSLLNEEQLKQVYGGVYPTDFPREAIRLKTTLQQHSLLQAKFSRAESDRGEIKRLRFHRGLSATSILHRITPVHDRLVEGTRNVFYDHFYAKNLVNRFIMYTNSTFYIGADTPNTIRLVPDLAICSASQHPFLVLEVGLSEKYDDMLETAKTVLSKSPTTKLCIIIKVFEKPLFRPPVKLGDFLCKPRSDIPIPSPLSMNDCHACESEPEGPIMVNGLRWVGKLSAFWEIWGRDISGNPAVIGERLWFYGPNAQSQTIKVDLTGLEGNSTEIAIKSSVLAQAIHSSRAHLAANRCYEFLTNWSAKRQKT</sequence>
<accession>A0A8A1MIK4</accession>
<gene>
    <name evidence="1" type="ORF">I7I51_07305</name>
</gene>
<evidence type="ECO:0000313" key="2">
    <source>
        <dbReference type="Proteomes" id="UP000663671"/>
    </source>
</evidence>
<name>A0A8A1MIK4_AJECA</name>
<proteinExistence type="predicted"/>
<organism evidence="1 2">
    <name type="scientific">Ajellomyces capsulatus</name>
    <name type="common">Darling's disease fungus</name>
    <name type="synonym">Histoplasma capsulatum</name>
    <dbReference type="NCBI Taxonomy" id="5037"/>
    <lineage>
        <taxon>Eukaryota</taxon>
        <taxon>Fungi</taxon>
        <taxon>Dikarya</taxon>
        <taxon>Ascomycota</taxon>
        <taxon>Pezizomycotina</taxon>
        <taxon>Eurotiomycetes</taxon>
        <taxon>Eurotiomycetidae</taxon>
        <taxon>Onygenales</taxon>
        <taxon>Ajellomycetaceae</taxon>
        <taxon>Histoplasma</taxon>
    </lineage>
</organism>
<dbReference type="AlphaFoldDB" id="A0A8A1MIK4"/>